<proteinExistence type="predicted"/>
<dbReference type="OrthoDB" id="5773656at2759"/>
<dbReference type="OMA" id="GEFCNDM"/>
<accession>A0A7I4YZL3</accession>
<evidence type="ECO:0000313" key="3">
    <source>
        <dbReference type="WBParaSite" id="HCON_00156840-00001"/>
    </source>
</evidence>
<name>A0A7I4YZL3_HAECO</name>
<reference evidence="3" key="1">
    <citation type="submission" date="2020-12" db="UniProtKB">
        <authorList>
            <consortium name="WormBaseParasite"/>
        </authorList>
    </citation>
    <scope>IDENTIFICATION</scope>
    <source>
        <strain evidence="3">MHco3</strain>
    </source>
</reference>
<dbReference type="PANTHER" id="PTHR37433:SF6">
    <property type="entry name" value="ACTIVIN_RECP DOMAIN-CONTAINING PROTEIN"/>
    <property type="match status" value="1"/>
</dbReference>
<protein>
    <submittedName>
        <fullName evidence="3">Activin_recp domain-containing protein</fullName>
    </submittedName>
</protein>
<dbReference type="Proteomes" id="UP000025227">
    <property type="component" value="Unplaced"/>
</dbReference>
<keyword evidence="1" id="KW-0732">Signal</keyword>
<organism evidence="2 3">
    <name type="scientific">Haemonchus contortus</name>
    <name type="common">Barber pole worm</name>
    <dbReference type="NCBI Taxonomy" id="6289"/>
    <lineage>
        <taxon>Eukaryota</taxon>
        <taxon>Metazoa</taxon>
        <taxon>Ecdysozoa</taxon>
        <taxon>Nematoda</taxon>
        <taxon>Chromadorea</taxon>
        <taxon>Rhabditida</taxon>
        <taxon>Rhabditina</taxon>
        <taxon>Rhabditomorpha</taxon>
        <taxon>Strongyloidea</taxon>
        <taxon>Trichostrongylidae</taxon>
        <taxon>Haemonchus</taxon>
    </lineage>
</organism>
<feature type="signal peptide" evidence="1">
    <location>
        <begin position="1"/>
        <end position="28"/>
    </location>
</feature>
<dbReference type="PANTHER" id="PTHR37433">
    <property type="entry name" value="PROTEIN CBG25136-RELATED"/>
    <property type="match status" value="1"/>
</dbReference>
<sequence>MRSSLLCSSFPILSLLAAIVILLPTSKPQHCYSCSGTCHSEPCNCQMGSCPSNQCFIEKKPTEERGVFRITKGCLRRSPRTLPGCEYEHFADHVLCVCHGPFCNDHIYVRSIMRRNVTCRKCSERDPDCDDKCQGQWCHEDSTTGAAGCGFGPPSLPFFYRGPELLYYRNKVCVTLSRGAGKPHKHCICNTNMCNGYVKPLGRYPVSMSTRDGVLRSRSLALSASDPTLPYRTCVNCEINSHDGTTVTSSCKQHKCIGHFCTYAAQRHVTHSMGRAGPVQVISEKQGCINVTDSSQVQMGCSRKWMHNEYEEVMCACESDNCNRDDQTASATHLRVVPITALAIAIVTSCM</sequence>
<keyword evidence="2" id="KW-1185">Reference proteome</keyword>
<feature type="chain" id="PRO_5029682307" evidence="1">
    <location>
        <begin position="29"/>
        <end position="351"/>
    </location>
</feature>
<evidence type="ECO:0000256" key="1">
    <source>
        <dbReference type="SAM" id="SignalP"/>
    </source>
</evidence>
<evidence type="ECO:0000313" key="2">
    <source>
        <dbReference type="Proteomes" id="UP000025227"/>
    </source>
</evidence>
<dbReference type="AlphaFoldDB" id="A0A7I4YZL3"/>
<dbReference type="WBParaSite" id="HCON_00156840-00001">
    <property type="protein sequence ID" value="HCON_00156840-00001"/>
    <property type="gene ID" value="HCON_00156840"/>
</dbReference>